<comment type="caution">
    <text evidence="3">The sequence shown here is derived from an EMBL/GenBank/DDBJ whole genome shotgun (WGS) entry which is preliminary data.</text>
</comment>
<dbReference type="Proteomes" id="UP001189143">
    <property type="component" value="Unassembled WGS sequence"/>
</dbReference>
<evidence type="ECO:0000313" key="2">
    <source>
        <dbReference type="EMBL" id="CAI3541984.1"/>
    </source>
</evidence>
<name>A0A2A7MDR9_9CLOT</name>
<feature type="transmembrane region" description="Helical" evidence="1">
    <location>
        <begin position="6"/>
        <end position="31"/>
    </location>
</feature>
<sequence>MEYLFGAFAIVSIVFMCVFMFLGIWLFVVALKAFRHQRYHNYILEKIYQKISKISDSLSDDNNKNDYSYLIGEEDFDISDDKNDSKIDNVTDFNKQEKFTK</sequence>
<accession>A0A2A7MDR9</accession>
<evidence type="ECO:0000256" key="1">
    <source>
        <dbReference type="SAM" id="Phobius"/>
    </source>
</evidence>
<keyword evidence="4" id="KW-1185">Reference proteome</keyword>
<keyword evidence="1" id="KW-0812">Transmembrane</keyword>
<evidence type="ECO:0000313" key="4">
    <source>
        <dbReference type="Proteomes" id="UP000220840"/>
    </source>
</evidence>
<dbReference type="OrthoDB" id="1913964at2"/>
<gene>
    <name evidence="2" type="ORF">CNEO2_120072</name>
    <name evidence="3" type="ORF">CQ394_16240</name>
</gene>
<protein>
    <submittedName>
        <fullName evidence="3">Uncharacterized protein</fullName>
    </submittedName>
</protein>
<keyword evidence="1" id="KW-0472">Membrane</keyword>
<keyword evidence="1" id="KW-1133">Transmembrane helix</keyword>
<reference evidence="3 4" key="1">
    <citation type="submission" date="2017-10" db="EMBL/GenBank/DDBJ databases">
        <title>Effective Description of Clostridium neonatale sp. nov. linked to necrotizing enterocolitis in neonates and a clarification of species assignable to the genus Clostridium (Prazmowski 1880) emend. Lawson and Rainey 2016.</title>
        <authorList>
            <person name="Bernard K."/>
            <person name="Burdz T."/>
            <person name="Wiebe D."/>
            <person name="Balcewich B."/>
            <person name="Alfa M."/>
            <person name="Bernier A.-M."/>
        </authorList>
    </citation>
    <scope>NUCLEOTIDE SEQUENCE [LARGE SCALE GENOMIC DNA]</scope>
    <source>
        <strain evidence="3 4">LCDC99A005</strain>
    </source>
</reference>
<dbReference type="EMBL" id="PDCJ01000003">
    <property type="protein sequence ID" value="PEG29491.1"/>
    <property type="molecule type" value="Genomic_DNA"/>
</dbReference>
<dbReference type="GeneID" id="68875734"/>
<dbReference type="RefSeq" id="WP_058293393.1">
    <property type="nucleotide sequence ID" value="NZ_CAKJVD010000045.1"/>
</dbReference>
<dbReference type="EMBL" id="CAMTCP010000033">
    <property type="protein sequence ID" value="CAI3541984.1"/>
    <property type="molecule type" value="Genomic_DNA"/>
</dbReference>
<dbReference type="AlphaFoldDB" id="A0A2A7MDR9"/>
<organism evidence="3 4">
    <name type="scientific">Clostridium neonatale</name>
    <dbReference type="NCBI Taxonomy" id="137838"/>
    <lineage>
        <taxon>Bacteria</taxon>
        <taxon>Bacillati</taxon>
        <taxon>Bacillota</taxon>
        <taxon>Clostridia</taxon>
        <taxon>Eubacteriales</taxon>
        <taxon>Clostridiaceae</taxon>
        <taxon>Clostridium</taxon>
    </lineage>
</organism>
<evidence type="ECO:0000313" key="3">
    <source>
        <dbReference type="EMBL" id="PEG29491.1"/>
    </source>
</evidence>
<proteinExistence type="predicted"/>
<reference evidence="2" key="2">
    <citation type="submission" date="2022-10" db="EMBL/GenBank/DDBJ databases">
        <authorList>
            <person name="Aires J."/>
            <person name="Mesa V."/>
        </authorList>
    </citation>
    <scope>NUCLEOTIDE SEQUENCE</scope>
    <source>
        <strain evidence="2">Clostridium neonatale JD116</strain>
    </source>
</reference>
<dbReference type="Proteomes" id="UP000220840">
    <property type="component" value="Unassembled WGS sequence"/>
</dbReference>